<accession>A0ABR9B1L4</accession>
<feature type="transmembrane region" description="Helical" evidence="1">
    <location>
        <begin position="155"/>
        <end position="175"/>
    </location>
</feature>
<keyword evidence="1" id="KW-1133">Transmembrane helix</keyword>
<evidence type="ECO:0000313" key="2">
    <source>
        <dbReference type="EMBL" id="MBD8500223.1"/>
    </source>
</evidence>
<proteinExistence type="predicted"/>
<dbReference type="EMBL" id="JACYTN010000019">
    <property type="protein sequence ID" value="MBD8500223.1"/>
    <property type="molecule type" value="Genomic_DNA"/>
</dbReference>
<dbReference type="Proteomes" id="UP000634529">
    <property type="component" value="Unassembled WGS sequence"/>
</dbReference>
<protein>
    <submittedName>
        <fullName evidence="2">ECF transporter S component</fullName>
    </submittedName>
</protein>
<keyword evidence="3" id="KW-1185">Reference proteome</keyword>
<dbReference type="Gene3D" id="1.10.1760.20">
    <property type="match status" value="1"/>
</dbReference>
<reference evidence="2 3" key="1">
    <citation type="submission" date="2020-09" db="EMBL/GenBank/DDBJ databases">
        <title>Paenibacillus sp. CAU 1523 isolated from sand of Haeundae Beach.</title>
        <authorList>
            <person name="Kim W."/>
        </authorList>
    </citation>
    <scope>NUCLEOTIDE SEQUENCE [LARGE SCALE GENOMIC DNA]</scope>
    <source>
        <strain evidence="2 3">CAU 1523</strain>
    </source>
</reference>
<keyword evidence="1" id="KW-0812">Transmembrane</keyword>
<evidence type="ECO:0000256" key="1">
    <source>
        <dbReference type="SAM" id="Phobius"/>
    </source>
</evidence>
<name>A0ABR9B1L4_9BACL</name>
<feature type="transmembrane region" description="Helical" evidence="1">
    <location>
        <begin position="50"/>
        <end position="74"/>
    </location>
</feature>
<feature type="transmembrane region" description="Helical" evidence="1">
    <location>
        <begin position="86"/>
        <end position="103"/>
    </location>
</feature>
<comment type="caution">
    <text evidence="2">The sequence shown here is derived from an EMBL/GenBank/DDBJ whole genome shotgun (WGS) entry which is preliminary data.</text>
</comment>
<keyword evidence="1" id="KW-0472">Membrane</keyword>
<gene>
    <name evidence="2" type="ORF">IFO66_18170</name>
</gene>
<feature type="transmembrane region" description="Helical" evidence="1">
    <location>
        <begin position="17"/>
        <end position="38"/>
    </location>
</feature>
<organism evidence="2 3">
    <name type="scientific">Paenibacillus arenosi</name>
    <dbReference type="NCBI Taxonomy" id="2774142"/>
    <lineage>
        <taxon>Bacteria</taxon>
        <taxon>Bacillati</taxon>
        <taxon>Bacillota</taxon>
        <taxon>Bacilli</taxon>
        <taxon>Bacillales</taxon>
        <taxon>Paenibacillaceae</taxon>
        <taxon>Paenibacillus</taxon>
    </lineage>
</organism>
<sequence length="180" mass="19353">MMQAVSSGFQRIAASPLMRDICIAISLSALSIFGRILTNQFHMPNIQPSTAIIMIASITLGMRYGIAVAVATALGSNIALGHGPWTMWQICAWGSVAIAVSFLKPVYKKLPIYVLVGCAALTGYLYGFIVSSPVWAAGPQAFWLYYQAGLLFDTFHAVGNAAFMGMLAPILLRAVHKVKL</sequence>
<dbReference type="RefSeq" id="WP_192026524.1">
    <property type="nucleotide sequence ID" value="NZ_JACYTN010000019.1"/>
</dbReference>
<evidence type="ECO:0000313" key="3">
    <source>
        <dbReference type="Proteomes" id="UP000634529"/>
    </source>
</evidence>
<feature type="transmembrane region" description="Helical" evidence="1">
    <location>
        <begin position="110"/>
        <end position="135"/>
    </location>
</feature>